<dbReference type="KEGG" id="shm:Shewmr7_2953"/>
<keyword evidence="1" id="KW-0812">Transmembrane</keyword>
<sequence length="79" mass="9515">MLFFLLVSEITECKDTVSNGSGFELGLGEYYGSLIYHQEMCARFVYHEFFHLNTRLYSFFFMILSWLLLMKRHEIWRAS</sequence>
<protein>
    <submittedName>
        <fullName evidence="2">Uncharacterized protein</fullName>
    </submittedName>
</protein>
<accession>Q0HSG8</accession>
<feature type="transmembrane region" description="Helical" evidence="1">
    <location>
        <begin position="49"/>
        <end position="69"/>
    </location>
</feature>
<dbReference type="HOGENOM" id="CLU_2604127_0_0_6"/>
<organism evidence="2">
    <name type="scientific">Shewanella sp. (strain MR-7)</name>
    <dbReference type="NCBI Taxonomy" id="60481"/>
    <lineage>
        <taxon>Bacteria</taxon>
        <taxon>Pseudomonadati</taxon>
        <taxon>Pseudomonadota</taxon>
        <taxon>Gammaproteobacteria</taxon>
        <taxon>Alteromonadales</taxon>
        <taxon>Shewanellaceae</taxon>
        <taxon>Shewanella</taxon>
    </lineage>
</organism>
<dbReference type="EMBL" id="CP000444">
    <property type="protein sequence ID" value="ABI43937.1"/>
    <property type="molecule type" value="Genomic_DNA"/>
</dbReference>
<proteinExistence type="predicted"/>
<evidence type="ECO:0000313" key="2">
    <source>
        <dbReference type="EMBL" id="ABI43937.1"/>
    </source>
</evidence>
<gene>
    <name evidence="2" type="ordered locus">Shewmr7_2953</name>
</gene>
<evidence type="ECO:0000256" key="1">
    <source>
        <dbReference type="SAM" id="Phobius"/>
    </source>
</evidence>
<keyword evidence="1" id="KW-1133">Transmembrane helix</keyword>
<name>Q0HSG8_SHESR</name>
<keyword evidence="1" id="KW-0472">Membrane</keyword>
<reference evidence="2" key="1">
    <citation type="submission" date="2006-08" db="EMBL/GenBank/DDBJ databases">
        <title>Complete sequence of Chromosome1 of Shewanella sp. MR-7.</title>
        <authorList>
            <consortium name="US DOE Joint Genome Institute"/>
            <person name="Copeland A."/>
            <person name="Lucas S."/>
            <person name="Lapidus A."/>
            <person name="Barry K."/>
            <person name="Detter J.C."/>
            <person name="Glavina del Rio T."/>
            <person name="Hammon N."/>
            <person name="Israni S."/>
            <person name="Dalin E."/>
            <person name="Tice H."/>
            <person name="Pitluck S."/>
            <person name="Kiss H."/>
            <person name="Brettin T."/>
            <person name="Bruce D."/>
            <person name="Han C."/>
            <person name="Tapia R."/>
            <person name="Gilna P."/>
            <person name="Schmutz J."/>
            <person name="Larimer F."/>
            <person name="Land M."/>
            <person name="Hauser L."/>
            <person name="Kyrpides N."/>
            <person name="Mikhailova N."/>
            <person name="Nealson K."/>
            <person name="Konstantinidis K."/>
            <person name="Klappenbach J."/>
            <person name="Tiedje J."/>
            <person name="Richardson P."/>
        </authorList>
    </citation>
    <scope>NUCLEOTIDE SEQUENCE</scope>
    <source>
        <strain evidence="2">MR-7</strain>
    </source>
</reference>
<dbReference type="AlphaFoldDB" id="Q0HSG8"/>